<dbReference type="InterPro" id="IPR006016">
    <property type="entry name" value="UspA"/>
</dbReference>
<evidence type="ECO:0000259" key="1">
    <source>
        <dbReference type="Pfam" id="PF00582"/>
    </source>
</evidence>
<sequence>MEFGKRVVIAVDIAKEARGRFDELKEIHFSSGSDVHLVYVFQEIGFNFAIDAYSMAYPLADDRLAIEKSVNDALKKIGREVLPKDVKVHTHCIFSENQKEKLCEVVEEIKADVVILAARKRHGIFESSFAQYMLKHSERNLLILKDRQSV</sequence>
<accession>A0AAX4HUM0</accession>
<dbReference type="InterPro" id="IPR014729">
    <property type="entry name" value="Rossmann-like_a/b/a_fold"/>
</dbReference>
<name>A0AAX4HUM0_9BACT</name>
<proteinExistence type="predicted"/>
<feature type="domain" description="UspA" evidence="1">
    <location>
        <begin position="5"/>
        <end position="145"/>
    </location>
</feature>
<dbReference type="SUPFAM" id="SSF52402">
    <property type="entry name" value="Adenine nucleotide alpha hydrolases-like"/>
    <property type="match status" value="1"/>
</dbReference>
<dbReference type="RefSeq" id="WP_321399553.1">
    <property type="nucleotide sequence ID" value="NZ_CP139487.1"/>
</dbReference>
<protein>
    <submittedName>
        <fullName evidence="2">Universal stress protein</fullName>
    </submittedName>
</protein>
<dbReference type="EMBL" id="CP139487">
    <property type="protein sequence ID" value="WPU66893.1"/>
    <property type="molecule type" value="Genomic_DNA"/>
</dbReference>
<dbReference type="Pfam" id="PF00582">
    <property type="entry name" value="Usp"/>
    <property type="match status" value="1"/>
</dbReference>
<dbReference type="AlphaFoldDB" id="A0AAX4HUM0"/>
<keyword evidence="3" id="KW-1185">Reference proteome</keyword>
<dbReference type="CDD" id="cd00293">
    <property type="entry name" value="USP-like"/>
    <property type="match status" value="1"/>
</dbReference>
<reference evidence="2 3" key="1">
    <citation type="submission" date="2023-11" db="EMBL/GenBank/DDBJ databases">
        <title>Peredibacter starrii A3.12.</title>
        <authorList>
            <person name="Mitchell R.J."/>
        </authorList>
    </citation>
    <scope>NUCLEOTIDE SEQUENCE [LARGE SCALE GENOMIC DNA]</scope>
    <source>
        <strain evidence="2 3">A3.12</strain>
    </source>
</reference>
<gene>
    <name evidence="2" type="ORF">SOO65_09035</name>
</gene>
<organism evidence="2 3">
    <name type="scientific">Peredibacter starrii</name>
    <dbReference type="NCBI Taxonomy" id="28202"/>
    <lineage>
        <taxon>Bacteria</taxon>
        <taxon>Pseudomonadati</taxon>
        <taxon>Bdellovibrionota</taxon>
        <taxon>Bacteriovoracia</taxon>
        <taxon>Bacteriovoracales</taxon>
        <taxon>Bacteriovoracaceae</taxon>
        <taxon>Peredibacter</taxon>
    </lineage>
</organism>
<dbReference type="Proteomes" id="UP001324634">
    <property type="component" value="Chromosome"/>
</dbReference>
<dbReference type="KEGG" id="psti:SOO65_09035"/>
<dbReference type="Gene3D" id="3.40.50.620">
    <property type="entry name" value="HUPs"/>
    <property type="match status" value="1"/>
</dbReference>
<evidence type="ECO:0000313" key="3">
    <source>
        <dbReference type="Proteomes" id="UP001324634"/>
    </source>
</evidence>
<evidence type="ECO:0000313" key="2">
    <source>
        <dbReference type="EMBL" id="WPU66893.1"/>
    </source>
</evidence>